<evidence type="ECO:0000256" key="1">
    <source>
        <dbReference type="SAM" id="SignalP"/>
    </source>
</evidence>
<organism evidence="2 3">
    <name type="scientific">Chryseotalea sanaruensis</name>
    <dbReference type="NCBI Taxonomy" id="2482724"/>
    <lineage>
        <taxon>Bacteria</taxon>
        <taxon>Pseudomonadati</taxon>
        <taxon>Bacteroidota</taxon>
        <taxon>Cytophagia</taxon>
        <taxon>Cytophagales</taxon>
        <taxon>Chryseotaleaceae</taxon>
        <taxon>Chryseotalea</taxon>
    </lineage>
</organism>
<reference evidence="2 3" key="1">
    <citation type="submission" date="2018-11" db="EMBL/GenBank/DDBJ databases">
        <title>Chryseotalea sanarue gen. nov., sp., nov., a member of the family Cytophagaceae, isolated from a brackish lake in Hamamatsu Japan.</title>
        <authorList>
            <person name="Maejima Y."/>
            <person name="Iino T."/>
            <person name="Muraguchi Y."/>
            <person name="Fukuda K."/>
            <person name="Ohkuma M."/>
            <person name="Moriuchi R."/>
            <person name="Dohra H."/>
            <person name="Kimbara K."/>
            <person name="Shintani M."/>
        </authorList>
    </citation>
    <scope>NUCLEOTIDE SEQUENCE [LARGE SCALE GENOMIC DNA]</scope>
    <source>
        <strain evidence="2 3">Ys</strain>
    </source>
</reference>
<dbReference type="AlphaFoldDB" id="A0A401UF76"/>
<dbReference type="RefSeq" id="WP_127124153.1">
    <property type="nucleotide sequence ID" value="NZ_BHXQ01000008.1"/>
</dbReference>
<keyword evidence="3" id="KW-1185">Reference proteome</keyword>
<feature type="chain" id="PRO_5019399751" description="Secreted protein" evidence="1">
    <location>
        <begin position="25"/>
        <end position="307"/>
    </location>
</feature>
<feature type="signal peptide" evidence="1">
    <location>
        <begin position="1"/>
        <end position="24"/>
    </location>
</feature>
<evidence type="ECO:0000313" key="3">
    <source>
        <dbReference type="Proteomes" id="UP000288227"/>
    </source>
</evidence>
<protein>
    <recommendedName>
        <fullName evidence="4">Secreted protein</fullName>
    </recommendedName>
</protein>
<comment type="caution">
    <text evidence="2">The sequence shown here is derived from an EMBL/GenBank/DDBJ whole genome shotgun (WGS) entry which is preliminary data.</text>
</comment>
<evidence type="ECO:0008006" key="4">
    <source>
        <dbReference type="Google" id="ProtNLM"/>
    </source>
</evidence>
<dbReference type="Proteomes" id="UP000288227">
    <property type="component" value="Unassembled WGS sequence"/>
</dbReference>
<evidence type="ECO:0000313" key="2">
    <source>
        <dbReference type="EMBL" id="GCC53504.1"/>
    </source>
</evidence>
<accession>A0A401UF76</accession>
<keyword evidence="1" id="KW-0732">Signal</keyword>
<dbReference type="OrthoDB" id="949563at2"/>
<gene>
    <name evidence="2" type="ORF">SanaruYs_37490</name>
</gene>
<proteinExistence type="predicted"/>
<name>A0A401UF76_9BACT</name>
<dbReference type="EMBL" id="BHXQ01000008">
    <property type="protein sequence ID" value="GCC53504.1"/>
    <property type="molecule type" value="Genomic_DNA"/>
</dbReference>
<sequence>MKNHNYLSLTLALTIIITVYSTSAQSQQSQPRDSVVFKLTIAKASDNDFTKGKPAEFIGTFPSSDTVSNSWLTNALIETSLGTAISRWSFGLTAELHRNTLIEKKQDVRQLGISMGKVIVLQRQSIGSSSFEMPLTLNFKNSEDKIKDKEELQAILGLSFDRLVGVQILRTKSLFPAYGKRLAQVLMFSHDHNFGLAYLGDGKAVLGQFDFEFNLFFLPILSDLLVDRYDLFKAQFTYNGRSEFINEVDRDLDTQFNFQVGINLPFGSDNQNSLGIAHDWIKGADPLKGLDDQQYRTLTVKAKIIIK</sequence>